<dbReference type="EMBL" id="KZ996007">
    <property type="protein sequence ID" value="RKO89580.1"/>
    <property type="molecule type" value="Genomic_DNA"/>
</dbReference>
<evidence type="ECO:0000313" key="2">
    <source>
        <dbReference type="EMBL" id="RKO89580.1"/>
    </source>
</evidence>
<gene>
    <name evidence="2" type="ORF">BDK51DRAFT_43311</name>
</gene>
<accession>A0A4P9WF01</accession>
<dbReference type="Proteomes" id="UP000269721">
    <property type="component" value="Unassembled WGS sequence"/>
</dbReference>
<protein>
    <submittedName>
        <fullName evidence="2">Uncharacterized protein</fullName>
    </submittedName>
</protein>
<evidence type="ECO:0000313" key="3">
    <source>
        <dbReference type="Proteomes" id="UP000269721"/>
    </source>
</evidence>
<evidence type="ECO:0000256" key="1">
    <source>
        <dbReference type="SAM" id="MobiDB-lite"/>
    </source>
</evidence>
<proteinExistence type="predicted"/>
<feature type="region of interest" description="Disordered" evidence="1">
    <location>
        <begin position="1"/>
        <end position="57"/>
    </location>
</feature>
<reference evidence="3" key="1">
    <citation type="journal article" date="2018" name="Nat. Microbiol.">
        <title>Leveraging single-cell genomics to expand the fungal tree of life.</title>
        <authorList>
            <person name="Ahrendt S.R."/>
            <person name="Quandt C.A."/>
            <person name="Ciobanu D."/>
            <person name="Clum A."/>
            <person name="Salamov A."/>
            <person name="Andreopoulos B."/>
            <person name="Cheng J.F."/>
            <person name="Woyke T."/>
            <person name="Pelin A."/>
            <person name="Henrissat B."/>
            <person name="Reynolds N.K."/>
            <person name="Benny G.L."/>
            <person name="Smith M.E."/>
            <person name="James T.Y."/>
            <person name="Grigoriev I.V."/>
        </authorList>
    </citation>
    <scope>NUCLEOTIDE SEQUENCE [LARGE SCALE GENOMIC DNA]</scope>
</reference>
<sequence length="346" mass="37858">MPVPRIIGPASIPARPRTPSLAHALPQEDRNPRGSESQMSASRNRQSGIPARAGPPATVVGSDTALLEEPSCEYLPCKEWTFIGQMGCCDRSIFGVTQRVAFGASPTYREPDDYFTAISTSSNTARWLMSSMWSLRPPMIVITSSCMHDFKTIDGTVSTSGRVWFLSTSTGVHHFCPPQAFMSWPSMMMNIVEEEKKMPNSVREGLSLEQPPRTNATTAYGSLHHGPLLLGPSLTSPFGPLPACKAICPSNHFITKTNRPGEFKKGKHRAAKSREKPCASLHSSMTLCSVSSSKTSLAQLSAEIIPDQELWIWKESNLQSRILELEKNLRSSQKALDEGAGRSIAI</sequence>
<keyword evidence="3" id="KW-1185">Reference proteome</keyword>
<dbReference type="AlphaFoldDB" id="A0A4P9WF01"/>
<feature type="compositionally biased region" description="Polar residues" evidence="1">
    <location>
        <begin position="34"/>
        <end position="47"/>
    </location>
</feature>
<name>A0A4P9WF01_9FUNG</name>
<organism evidence="2 3">
    <name type="scientific">Blyttiomyces helicus</name>
    <dbReference type="NCBI Taxonomy" id="388810"/>
    <lineage>
        <taxon>Eukaryota</taxon>
        <taxon>Fungi</taxon>
        <taxon>Fungi incertae sedis</taxon>
        <taxon>Chytridiomycota</taxon>
        <taxon>Chytridiomycota incertae sedis</taxon>
        <taxon>Chytridiomycetes</taxon>
        <taxon>Chytridiomycetes incertae sedis</taxon>
        <taxon>Blyttiomyces</taxon>
    </lineage>
</organism>